<dbReference type="Proteomes" id="UP000035062">
    <property type="component" value="Unassembled WGS sequence"/>
</dbReference>
<gene>
    <name evidence="3" type="ORF">AGRI_14030</name>
</gene>
<dbReference type="PROSITE" id="PS51257">
    <property type="entry name" value="PROKAR_LIPOPROTEIN"/>
    <property type="match status" value="1"/>
</dbReference>
<feature type="region of interest" description="Disordered" evidence="1">
    <location>
        <begin position="74"/>
        <end position="93"/>
    </location>
</feature>
<accession>I9DNS7</accession>
<feature type="compositionally biased region" description="Polar residues" evidence="1">
    <location>
        <begin position="83"/>
        <end position="93"/>
    </location>
</feature>
<protein>
    <recommendedName>
        <fullName evidence="5">Lipoprotein</fullName>
    </recommendedName>
</protein>
<evidence type="ECO:0000256" key="1">
    <source>
        <dbReference type="SAM" id="MobiDB-lite"/>
    </source>
</evidence>
<evidence type="ECO:0000256" key="2">
    <source>
        <dbReference type="SAM" id="SignalP"/>
    </source>
</evidence>
<dbReference type="RefSeq" id="WP_008985569.1">
    <property type="nucleotide sequence ID" value="NZ_AKKU01000026.1"/>
</dbReference>
<evidence type="ECO:0000313" key="3">
    <source>
        <dbReference type="EMBL" id="EIW87645.1"/>
    </source>
</evidence>
<evidence type="ECO:0008006" key="5">
    <source>
        <dbReference type="Google" id="ProtNLM"/>
    </source>
</evidence>
<comment type="caution">
    <text evidence="3">The sequence shown here is derived from an EMBL/GenBank/DDBJ whole genome shotgun (WGS) entry which is preliminary data.</text>
</comment>
<dbReference type="STRING" id="1195246.AGRI_14030"/>
<feature type="signal peptide" evidence="2">
    <location>
        <begin position="1"/>
        <end position="22"/>
    </location>
</feature>
<dbReference type="eggNOG" id="ENOG502ZUI9">
    <property type="taxonomic scope" value="Bacteria"/>
</dbReference>
<keyword evidence="2" id="KW-0732">Signal</keyword>
<feature type="chain" id="PRO_5003719902" description="Lipoprotein" evidence="2">
    <location>
        <begin position="23"/>
        <end position="93"/>
    </location>
</feature>
<sequence length="93" mass="9943">MKLATLALAGIMALMVAGCASTDENRSARKSTGQTIVNENGEVTHICHTEKPTGSRIGERVCRTVEQIERDREAARAEAARMQRSSMTAPVGG</sequence>
<reference evidence="3 4" key="1">
    <citation type="journal article" date="2012" name="J. Bacteriol.">
        <title>Genome Sequence of Pectin-Degrading Alishewanella agri, Isolated from Landfill Soil.</title>
        <authorList>
            <person name="Kim J."/>
            <person name="Jung J."/>
            <person name="Sung J.S."/>
            <person name="Chun J."/>
            <person name="Park W."/>
        </authorList>
    </citation>
    <scope>NUCLEOTIDE SEQUENCE [LARGE SCALE GENOMIC DNA]</scope>
    <source>
        <strain evidence="3 4">BL06</strain>
    </source>
</reference>
<evidence type="ECO:0000313" key="4">
    <source>
        <dbReference type="Proteomes" id="UP000035062"/>
    </source>
</evidence>
<dbReference type="AlphaFoldDB" id="I9DNS7"/>
<dbReference type="EMBL" id="AKKU01000026">
    <property type="protein sequence ID" value="EIW87645.1"/>
    <property type="molecule type" value="Genomic_DNA"/>
</dbReference>
<organism evidence="3 4">
    <name type="scientific">Alishewanella agri BL06</name>
    <dbReference type="NCBI Taxonomy" id="1195246"/>
    <lineage>
        <taxon>Bacteria</taxon>
        <taxon>Pseudomonadati</taxon>
        <taxon>Pseudomonadota</taxon>
        <taxon>Gammaproteobacteria</taxon>
        <taxon>Alteromonadales</taxon>
        <taxon>Alteromonadaceae</taxon>
        <taxon>Alishewanella</taxon>
    </lineage>
</organism>
<dbReference type="PATRIC" id="fig|1195246.3.peg.2784"/>
<keyword evidence="4" id="KW-1185">Reference proteome</keyword>
<name>I9DNS7_9ALTE</name>
<proteinExistence type="predicted"/>